<keyword evidence="3 6" id="KW-1133">Transmembrane helix</keyword>
<dbReference type="AlphaFoldDB" id="A0A8H4W080"/>
<gene>
    <name evidence="7" type="ORF">G7Y89_g9252</name>
</gene>
<feature type="transmembrane region" description="Helical" evidence="6">
    <location>
        <begin position="331"/>
        <end position="359"/>
    </location>
</feature>
<evidence type="ECO:0000256" key="5">
    <source>
        <dbReference type="SAM" id="MobiDB-lite"/>
    </source>
</evidence>
<reference evidence="7 8" key="1">
    <citation type="submission" date="2020-03" db="EMBL/GenBank/DDBJ databases">
        <title>Draft Genome Sequence of Cudoniella acicularis.</title>
        <authorList>
            <person name="Buettner E."/>
            <person name="Kellner H."/>
        </authorList>
    </citation>
    <scope>NUCLEOTIDE SEQUENCE [LARGE SCALE GENOMIC DNA]</scope>
    <source>
        <strain evidence="7 8">DSM 108380</strain>
    </source>
</reference>
<dbReference type="InterPro" id="IPR011701">
    <property type="entry name" value="MFS"/>
</dbReference>
<feature type="transmembrane region" description="Helical" evidence="6">
    <location>
        <begin position="299"/>
        <end position="319"/>
    </location>
</feature>
<evidence type="ECO:0008006" key="9">
    <source>
        <dbReference type="Google" id="ProtNLM"/>
    </source>
</evidence>
<feature type="transmembrane region" description="Helical" evidence="6">
    <location>
        <begin position="422"/>
        <end position="444"/>
    </location>
</feature>
<name>A0A8H4W080_9HELO</name>
<evidence type="ECO:0000313" key="8">
    <source>
        <dbReference type="Proteomes" id="UP000566819"/>
    </source>
</evidence>
<proteinExistence type="predicted"/>
<feature type="transmembrane region" description="Helical" evidence="6">
    <location>
        <begin position="148"/>
        <end position="169"/>
    </location>
</feature>
<feature type="transmembrane region" description="Helical" evidence="6">
    <location>
        <begin position="205"/>
        <end position="234"/>
    </location>
</feature>
<organism evidence="7 8">
    <name type="scientific">Cudoniella acicularis</name>
    <dbReference type="NCBI Taxonomy" id="354080"/>
    <lineage>
        <taxon>Eukaryota</taxon>
        <taxon>Fungi</taxon>
        <taxon>Dikarya</taxon>
        <taxon>Ascomycota</taxon>
        <taxon>Pezizomycotina</taxon>
        <taxon>Leotiomycetes</taxon>
        <taxon>Helotiales</taxon>
        <taxon>Tricladiaceae</taxon>
        <taxon>Cudoniella</taxon>
    </lineage>
</organism>
<feature type="transmembrane region" description="Helical" evidence="6">
    <location>
        <begin position="176"/>
        <end position="199"/>
    </location>
</feature>
<dbReference type="EMBL" id="JAAMPI010000747">
    <property type="protein sequence ID" value="KAF4628901.1"/>
    <property type="molecule type" value="Genomic_DNA"/>
</dbReference>
<protein>
    <recommendedName>
        <fullName evidence="9">Major facilitator superfamily (MFS) profile domain-containing protein</fullName>
    </recommendedName>
</protein>
<evidence type="ECO:0000256" key="6">
    <source>
        <dbReference type="SAM" id="Phobius"/>
    </source>
</evidence>
<dbReference type="Gene3D" id="1.20.1250.20">
    <property type="entry name" value="MFS general substrate transporter like domains"/>
    <property type="match status" value="1"/>
</dbReference>
<dbReference type="GO" id="GO:0022857">
    <property type="term" value="F:transmembrane transporter activity"/>
    <property type="evidence" value="ECO:0007669"/>
    <property type="project" value="InterPro"/>
</dbReference>
<dbReference type="SUPFAM" id="SSF103473">
    <property type="entry name" value="MFS general substrate transporter"/>
    <property type="match status" value="1"/>
</dbReference>
<comment type="subcellular location">
    <subcellularLocation>
        <location evidence="1">Membrane</location>
        <topology evidence="1">Multi-pass membrane protein</topology>
    </subcellularLocation>
</comment>
<dbReference type="OrthoDB" id="194139at2759"/>
<sequence length="446" mass="48470">MKTVELQLVSTSFVYPSFLHATTSKNYIDSPQMVRVTGSGYDDASNETTSLLSSRTESRDELTRASEHRASRCTWPWVNAVALCIALAITADIGEYLFLAPKIRLFESVICTDHYLREDPSLVGRDGSVQENFCKVDPVQDKLAMILGWQYTFDSIPAILLAVPYGYLADKYGRKWITVLSMMGYALSWVWTLFIVGVSHLPLQYVWLSSVFFVVGGGPPMATTLITTIVADVVPPGKRQVMFNCLIPGLFHKKVELIAECLVPPVTSILMSKTPWLPLLIALVFQAGLLLSLRAGVNIVLFTAVLPSAAAFALSKTSAASKDLWIAKASILLMIVGTVVLFASVTSVAMVMGLIVYTLGTGFSPVVRSLITHLVESHHASKTSDIGRLYALISVMEGFGSLVAGPSMAWAFRFGISLGKSWLGLPFALAASLFAVISPVVFTIKV</sequence>
<evidence type="ECO:0000256" key="2">
    <source>
        <dbReference type="ARBA" id="ARBA00022692"/>
    </source>
</evidence>
<evidence type="ECO:0000256" key="3">
    <source>
        <dbReference type="ARBA" id="ARBA00022989"/>
    </source>
</evidence>
<dbReference type="Proteomes" id="UP000566819">
    <property type="component" value="Unassembled WGS sequence"/>
</dbReference>
<keyword evidence="4 6" id="KW-0472">Membrane</keyword>
<feature type="region of interest" description="Disordered" evidence="5">
    <location>
        <begin position="39"/>
        <end position="58"/>
    </location>
</feature>
<feature type="transmembrane region" description="Helical" evidence="6">
    <location>
        <begin position="77"/>
        <end position="99"/>
    </location>
</feature>
<dbReference type="InterPro" id="IPR036259">
    <property type="entry name" value="MFS_trans_sf"/>
</dbReference>
<evidence type="ECO:0000256" key="1">
    <source>
        <dbReference type="ARBA" id="ARBA00004141"/>
    </source>
</evidence>
<evidence type="ECO:0000313" key="7">
    <source>
        <dbReference type="EMBL" id="KAF4628901.1"/>
    </source>
</evidence>
<dbReference type="PANTHER" id="PTHR23507">
    <property type="entry name" value="ZGC:174356"/>
    <property type="match status" value="1"/>
</dbReference>
<dbReference type="Pfam" id="PF07690">
    <property type="entry name" value="MFS_1"/>
    <property type="match status" value="1"/>
</dbReference>
<evidence type="ECO:0000256" key="4">
    <source>
        <dbReference type="ARBA" id="ARBA00023136"/>
    </source>
</evidence>
<feature type="transmembrane region" description="Helical" evidence="6">
    <location>
        <begin position="389"/>
        <end position="410"/>
    </location>
</feature>
<accession>A0A8H4W080</accession>
<keyword evidence="2 6" id="KW-0812">Transmembrane</keyword>
<dbReference type="PANTHER" id="PTHR23507:SF1">
    <property type="entry name" value="FI18259P1-RELATED"/>
    <property type="match status" value="1"/>
</dbReference>
<dbReference type="GO" id="GO:0016020">
    <property type="term" value="C:membrane"/>
    <property type="evidence" value="ECO:0007669"/>
    <property type="project" value="UniProtKB-SubCell"/>
</dbReference>
<comment type="caution">
    <text evidence="7">The sequence shown here is derived from an EMBL/GenBank/DDBJ whole genome shotgun (WGS) entry which is preliminary data.</text>
</comment>
<keyword evidence="8" id="KW-1185">Reference proteome</keyword>